<feature type="domain" description="B30.2/SPRY" evidence="7">
    <location>
        <begin position="759"/>
        <end position="946"/>
    </location>
</feature>
<evidence type="ECO:0000256" key="6">
    <source>
        <dbReference type="ARBA" id="ARBA00022840"/>
    </source>
</evidence>
<dbReference type="Pfam" id="PF13765">
    <property type="entry name" value="PRY"/>
    <property type="match status" value="1"/>
</dbReference>
<evidence type="ECO:0000259" key="8">
    <source>
        <dbReference type="PROSITE" id="PS50837"/>
    </source>
</evidence>
<dbReference type="GO" id="GO:0005524">
    <property type="term" value="F:ATP binding"/>
    <property type="evidence" value="ECO:0007669"/>
    <property type="project" value="UniProtKB-KW"/>
</dbReference>
<dbReference type="InterPro" id="IPR041075">
    <property type="entry name" value="NOD1/2_WH"/>
</dbReference>
<keyword evidence="5" id="KW-0547">Nucleotide-binding</keyword>
<dbReference type="PANTHER" id="PTHR24106">
    <property type="entry name" value="NACHT, LRR AND CARD DOMAINS-CONTAINING"/>
    <property type="match status" value="1"/>
</dbReference>
<organism evidence="9 10">
    <name type="scientific">Oryzias melastigma</name>
    <name type="common">Marine medaka</name>
    <dbReference type="NCBI Taxonomy" id="30732"/>
    <lineage>
        <taxon>Eukaryota</taxon>
        <taxon>Metazoa</taxon>
        <taxon>Chordata</taxon>
        <taxon>Craniata</taxon>
        <taxon>Vertebrata</taxon>
        <taxon>Euteleostomi</taxon>
        <taxon>Actinopterygii</taxon>
        <taxon>Neopterygii</taxon>
        <taxon>Teleostei</taxon>
        <taxon>Neoteleostei</taxon>
        <taxon>Acanthomorphata</taxon>
        <taxon>Ovalentaria</taxon>
        <taxon>Atherinomorphae</taxon>
        <taxon>Beloniformes</taxon>
        <taxon>Adrianichthyidae</taxon>
        <taxon>Oryziinae</taxon>
        <taxon>Oryzias</taxon>
    </lineage>
</organism>
<protein>
    <recommendedName>
        <fullName evidence="11">NACHT domain-containing protein</fullName>
    </recommendedName>
</protein>
<keyword evidence="4" id="KW-0677">Repeat</keyword>
<dbReference type="InterPro" id="IPR003877">
    <property type="entry name" value="SPRY_dom"/>
</dbReference>
<dbReference type="PRINTS" id="PR01407">
    <property type="entry name" value="BUTYPHLNCDUF"/>
</dbReference>
<evidence type="ECO:0000256" key="4">
    <source>
        <dbReference type="ARBA" id="ARBA00022737"/>
    </source>
</evidence>
<dbReference type="InterPro" id="IPR001870">
    <property type="entry name" value="B30.2/SPRY"/>
</dbReference>
<evidence type="ECO:0000256" key="1">
    <source>
        <dbReference type="ARBA" id="ARBA00004496"/>
    </source>
</evidence>
<evidence type="ECO:0000313" key="10">
    <source>
        <dbReference type="Proteomes" id="UP000261560"/>
    </source>
</evidence>
<dbReference type="InterPro" id="IPR043136">
    <property type="entry name" value="B30.2/SPRY_sf"/>
</dbReference>
<dbReference type="InterPro" id="IPR032675">
    <property type="entry name" value="LRR_dom_sf"/>
</dbReference>
<dbReference type="PROSITE" id="PS50837">
    <property type="entry name" value="NACHT"/>
    <property type="match status" value="1"/>
</dbReference>
<evidence type="ECO:0000313" key="9">
    <source>
        <dbReference type="Ensembl" id="ENSOMEP00000030610.1"/>
    </source>
</evidence>
<dbReference type="GO" id="GO:0005737">
    <property type="term" value="C:cytoplasm"/>
    <property type="evidence" value="ECO:0007669"/>
    <property type="project" value="UniProtKB-SubCell"/>
</dbReference>
<keyword evidence="10" id="KW-1185">Reference proteome</keyword>
<name>A0A3B3DML3_ORYME</name>
<dbReference type="Pfam" id="PF17776">
    <property type="entry name" value="NLRC4_HD2"/>
    <property type="match status" value="1"/>
</dbReference>
<sequence length="946" mass="106231">HRNQPGPGDEPSCVSFRSDRSKDFGHNFQDSSSGIQIIINQGSREFMYSVCCLHSGLTALNVQNKVQSSLKKKFQCVFEGISKAGNPTLLNEIYTELYITDGGTGEPNEEHEVRQIEAASRKADRAETSIRQEELFQCPPGRQEPIRTVMTKGVAGIGKTVLTQKFILDWAEGKANQNIHFTFPFTFRELNVLKEEKFSLVELVHHFFPETKEAGICSFEDFQIIFIFDGLDECRLPLDFHKSQILTDPRKSTSVGDLLTNLIRGNLLPSARLWITTRPAAANQIPAESVDMVTEIKGFNEPQKEEYFWKRFQDKKQARMIISHIKRSRSLHIMCHIPVFCWITATVLEDLLKSREGGELPKSLTEMYIHFLVVQAKVKKIKYDGGAETDPHWSPESKKMMESLGKLAFEQLQKGNLIFYESDLTECGIDIRAASVYSGVFTQIFREERGLYQDKVFCFIHLSVQEFLAALHVHLTFITSGVNLMEEQNISVQFYQSAVNKALQSPNGHLDLFLRFLLGLSLQTNQSLLKGLLTQPGSSSQTNQETVQYIKEKISENLSAEKSINLFHCLNELNDGSLVEEIQQFLSSGRLSTDELSPAQWSALVFILLSSEDLKVFDLKKYSASEEALLRLLPVIKASNKALLSSCNLSERSCSALSSVLSSQSSGLRSLDLSNNNLQDTGVKLLSAGLESPHCELETLSLSGCLITEEGCTSLASALKSNPSHLRELDLSYNHPGEAGIKLLSAALEDPHWRLDTLRAEPAGDQWLTPGLRKYSCRLTIDTNTVNRNLKLSDNNRKVTFEEELQSYPDHPDRFERWHQLLCRDGLTGRCYWEVEWSQKVSVSVSCRGIGKKGNDCIFGGNNQSWSLFCSDYDGFYAWHNNNKTLVSSSSSSNRVAVYVDCPGGVLSFFRVSSDSLIHLHTFNTTLTEPLYPGFGLWSGSSIVLC</sequence>
<dbReference type="InterPro" id="IPR013320">
    <property type="entry name" value="ConA-like_dom_sf"/>
</dbReference>
<dbReference type="SMART" id="SM00368">
    <property type="entry name" value="LRR_RI"/>
    <property type="match status" value="4"/>
</dbReference>
<evidence type="ECO:0000256" key="2">
    <source>
        <dbReference type="ARBA" id="ARBA00022490"/>
    </source>
</evidence>
<keyword evidence="6" id="KW-0067">ATP-binding</keyword>
<evidence type="ECO:0000256" key="5">
    <source>
        <dbReference type="ARBA" id="ARBA00022741"/>
    </source>
</evidence>
<dbReference type="CDD" id="cd16040">
    <property type="entry name" value="SPRY_PRY_SNTX"/>
    <property type="match status" value="1"/>
</dbReference>
<dbReference type="InterPro" id="IPR001611">
    <property type="entry name" value="Leu-rich_rpt"/>
</dbReference>
<dbReference type="AlphaFoldDB" id="A0A3B3DML3"/>
<keyword evidence="2" id="KW-0963">Cytoplasm</keyword>
<dbReference type="Pfam" id="PF00622">
    <property type="entry name" value="SPRY"/>
    <property type="match status" value="1"/>
</dbReference>
<dbReference type="InterPro" id="IPR003879">
    <property type="entry name" value="Butyrophylin_SPRY"/>
</dbReference>
<dbReference type="Pfam" id="PF13516">
    <property type="entry name" value="LRR_6"/>
    <property type="match status" value="2"/>
</dbReference>
<dbReference type="SMART" id="SM01288">
    <property type="entry name" value="FISNA"/>
    <property type="match status" value="1"/>
</dbReference>
<comment type="subcellular location">
    <subcellularLocation>
        <location evidence="1">Cytoplasm</location>
    </subcellularLocation>
</comment>
<dbReference type="OMA" id="CICTHRR"/>
<dbReference type="SUPFAM" id="SSF52047">
    <property type="entry name" value="RNI-like"/>
    <property type="match status" value="1"/>
</dbReference>
<dbReference type="InterPro" id="IPR051261">
    <property type="entry name" value="NLR"/>
</dbReference>
<dbReference type="Gene3D" id="3.80.10.10">
    <property type="entry name" value="Ribonuclease Inhibitor"/>
    <property type="match status" value="1"/>
</dbReference>
<dbReference type="Ensembl" id="ENSOMET00000021168.1">
    <property type="protein sequence ID" value="ENSOMEP00000030610.1"/>
    <property type="gene ID" value="ENSOMEG00000014986.1"/>
</dbReference>
<dbReference type="SMART" id="SM00449">
    <property type="entry name" value="SPRY"/>
    <property type="match status" value="1"/>
</dbReference>
<dbReference type="SUPFAM" id="SSF49899">
    <property type="entry name" value="Concanavalin A-like lectins/glucanases"/>
    <property type="match status" value="1"/>
</dbReference>
<feature type="domain" description="NACHT" evidence="8">
    <location>
        <begin position="147"/>
        <end position="281"/>
    </location>
</feature>
<dbReference type="InterPro" id="IPR027417">
    <property type="entry name" value="P-loop_NTPase"/>
</dbReference>
<dbReference type="PROSITE" id="PS50188">
    <property type="entry name" value="B302_SPRY"/>
    <property type="match status" value="1"/>
</dbReference>
<accession>A0A3B3DML3</accession>
<proteinExistence type="predicted"/>
<dbReference type="FunFam" id="3.40.50.300:FF:001524">
    <property type="entry name" value="Si:dkey-126g1.7"/>
    <property type="match status" value="1"/>
</dbReference>
<dbReference type="Pfam" id="PF14484">
    <property type="entry name" value="FISNA"/>
    <property type="match status" value="1"/>
</dbReference>
<dbReference type="Pfam" id="PF05729">
    <property type="entry name" value="NACHT"/>
    <property type="match status" value="1"/>
</dbReference>
<evidence type="ECO:0008006" key="11">
    <source>
        <dbReference type="Google" id="ProtNLM"/>
    </source>
</evidence>
<dbReference type="InterPro" id="IPR041267">
    <property type="entry name" value="NLRP_HD2"/>
</dbReference>
<dbReference type="InterPro" id="IPR007111">
    <property type="entry name" value="NACHT_NTPase"/>
</dbReference>
<dbReference type="Gene3D" id="3.40.50.300">
    <property type="entry name" value="P-loop containing nucleotide triphosphate hydrolases"/>
    <property type="match status" value="1"/>
</dbReference>
<keyword evidence="3" id="KW-0433">Leucine-rich repeat</keyword>
<evidence type="ECO:0000256" key="3">
    <source>
        <dbReference type="ARBA" id="ARBA00022614"/>
    </source>
</evidence>
<reference evidence="9" key="1">
    <citation type="submission" date="2025-08" db="UniProtKB">
        <authorList>
            <consortium name="Ensembl"/>
        </authorList>
    </citation>
    <scope>IDENTIFICATION</scope>
</reference>
<dbReference type="InterPro" id="IPR006574">
    <property type="entry name" value="PRY"/>
</dbReference>
<dbReference type="Proteomes" id="UP000261560">
    <property type="component" value="Unplaced"/>
</dbReference>
<dbReference type="Gene3D" id="2.60.120.920">
    <property type="match status" value="1"/>
</dbReference>
<dbReference type="SMART" id="SM00589">
    <property type="entry name" value="PRY"/>
    <property type="match status" value="1"/>
</dbReference>
<dbReference type="Pfam" id="PF17779">
    <property type="entry name" value="WHD_NOD2"/>
    <property type="match status" value="1"/>
</dbReference>
<reference evidence="9" key="2">
    <citation type="submission" date="2025-09" db="UniProtKB">
        <authorList>
            <consortium name="Ensembl"/>
        </authorList>
    </citation>
    <scope>IDENTIFICATION</scope>
</reference>
<dbReference type="GeneTree" id="ENSGT01150000286915"/>
<evidence type="ECO:0000259" key="7">
    <source>
        <dbReference type="PROSITE" id="PS50188"/>
    </source>
</evidence>
<dbReference type="InterPro" id="IPR029495">
    <property type="entry name" value="NACHT-assoc"/>
</dbReference>